<evidence type="ECO:0000256" key="2">
    <source>
        <dbReference type="ARBA" id="ARBA00007163"/>
    </source>
</evidence>
<dbReference type="PROSITE" id="PS00036">
    <property type="entry name" value="BZIP_BASIC"/>
    <property type="match status" value="1"/>
</dbReference>
<dbReference type="PROSITE" id="PS50217">
    <property type="entry name" value="BZIP"/>
    <property type="match status" value="1"/>
</dbReference>
<protein>
    <recommendedName>
        <fullName evidence="9">BZIP domain-containing protein</fullName>
    </recommendedName>
</protein>
<dbReference type="Gene3D" id="1.20.5.170">
    <property type="match status" value="1"/>
</dbReference>
<keyword evidence="11" id="KW-1185">Reference proteome</keyword>
<gene>
    <name evidence="10" type="ORF">V6N11_062774</name>
</gene>
<evidence type="ECO:0000313" key="10">
    <source>
        <dbReference type="EMBL" id="KAK8991781.1"/>
    </source>
</evidence>
<dbReference type="PANTHER" id="PTHR46408:SF8">
    <property type="entry name" value="BASIC LEUCINE ZIPPER 9"/>
    <property type="match status" value="1"/>
</dbReference>
<comment type="caution">
    <text evidence="10">The sequence shown here is derived from an EMBL/GenBank/DDBJ whole genome shotgun (WGS) entry which is preliminary data.</text>
</comment>
<dbReference type="SMART" id="SM00338">
    <property type="entry name" value="BRLZ"/>
    <property type="match status" value="1"/>
</dbReference>
<keyword evidence="3" id="KW-0805">Transcription regulation</keyword>
<accession>A0ABR2PTJ3</accession>
<evidence type="ECO:0000256" key="4">
    <source>
        <dbReference type="ARBA" id="ARBA00023125"/>
    </source>
</evidence>
<dbReference type="InterPro" id="IPR045314">
    <property type="entry name" value="bZIP_plant_GBF1"/>
</dbReference>
<evidence type="ECO:0000256" key="1">
    <source>
        <dbReference type="ARBA" id="ARBA00004123"/>
    </source>
</evidence>
<organism evidence="10 11">
    <name type="scientific">Hibiscus sabdariffa</name>
    <name type="common">roselle</name>
    <dbReference type="NCBI Taxonomy" id="183260"/>
    <lineage>
        <taxon>Eukaryota</taxon>
        <taxon>Viridiplantae</taxon>
        <taxon>Streptophyta</taxon>
        <taxon>Embryophyta</taxon>
        <taxon>Tracheophyta</taxon>
        <taxon>Spermatophyta</taxon>
        <taxon>Magnoliopsida</taxon>
        <taxon>eudicotyledons</taxon>
        <taxon>Gunneridae</taxon>
        <taxon>Pentapetalae</taxon>
        <taxon>rosids</taxon>
        <taxon>malvids</taxon>
        <taxon>Malvales</taxon>
        <taxon>Malvaceae</taxon>
        <taxon>Malvoideae</taxon>
        <taxon>Hibiscus</taxon>
    </lineage>
</organism>
<dbReference type="Proteomes" id="UP001396334">
    <property type="component" value="Unassembled WGS sequence"/>
</dbReference>
<dbReference type="SUPFAM" id="SSF57959">
    <property type="entry name" value="Leucine zipper domain"/>
    <property type="match status" value="1"/>
</dbReference>
<name>A0ABR2PTJ3_9ROSI</name>
<dbReference type="InterPro" id="IPR046347">
    <property type="entry name" value="bZIP_sf"/>
</dbReference>
<feature type="compositionally biased region" description="Acidic residues" evidence="8">
    <location>
        <begin position="122"/>
        <end position="139"/>
    </location>
</feature>
<comment type="subcellular location">
    <subcellularLocation>
        <location evidence="1">Nucleus</location>
    </subcellularLocation>
</comment>
<proteinExistence type="inferred from homology"/>
<keyword evidence="5" id="KW-0804">Transcription</keyword>
<feature type="region of interest" description="Disordered" evidence="8">
    <location>
        <begin position="108"/>
        <end position="152"/>
    </location>
</feature>
<comment type="similarity">
    <text evidence="2">Belongs to the bZIP family.</text>
</comment>
<feature type="coiled-coil region" evidence="7">
    <location>
        <begin position="170"/>
        <end position="197"/>
    </location>
</feature>
<evidence type="ECO:0000256" key="7">
    <source>
        <dbReference type="SAM" id="Coils"/>
    </source>
</evidence>
<dbReference type="CDD" id="cd14702">
    <property type="entry name" value="bZIP_plant_GBF1"/>
    <property type="match status" value="1"/>
</dbReference>
<keyword evidence="6" id="KW-0539">Nucleus</keyword>
<keyword evidence="4" id="KW-0238">DNA-binding</keyword>
<dbReference type="EMBL" id="JBBPBN010000052">
    <property type="protein sequence ID" value="KAK8991781.1"/>
    <property type="molecule type" value="Genomic_DNA"/>
</dbReference>
<dbReference type="PANTHER" id="PTHR46408">
    <property type="entry name" value="BASIC LEUCINE ZIPPER 63"/>
    <property type="match status" value="1"/>
</dbReference>
<evidence type="ECO:0000313" key="11">
    <source>
        <dbReference type="Proteomes" id="UP001396334"/>
    </source>
</evidence>
<feature type="domain" description="BZIP" evidence="9">
    <location>
        <begin position="152"/>
        <end position="198"/>
    </location>
</feature>
<sequence length="328" mass="35662">MKRSASELALEEFSRKIMTTSMNMTTIPSASAFPDIGVHPPISHLSNSFPLCEFSREAAEPVKRVPLSQNLTQELDSQSSFCDELGNESWGSPVCEGNDLNGRANKVRGARGATAASSDHDPSDDEEEEEDDDEEDAETDAGQSKQILDPSHLKRLRRMLSNRESARRSRKRKQEHLADLEFQAEQLRGENDSLFKQLTNAHQLFRDAGTSNRVLRSDVQALRNTVKLAEDMLAGGSFTCGLNQLVQSHMASPQAIATNNHNQNQNLGRAVSVSPTVTVHGDGSSYDGFTVFGNSASVGLANVDFSNASLNNIGIGGDAVSCITQVWP</sequence>
<evidence type="ECO:0000256" key="5">
    <source>
        <dbReference type="ARBA" id="ARBA00023163"/>
    </source>
</evidence>
<dbReference type="Pfam" id="PF00170">
    <property type="entry name" value="bZIP_1"/>
    <property type="match status" value="1"/>
</dbReference>
<reference evidence="10 11" key="1">
    <citation type="journal article" date="2024" name="G3 (Bethesda)">
        <title>Genome assembly of Hibiscus sabdariffa L. provides insights into metabolisms of medicinal natural products.</title>
        <authorList>
            <person name="Kim T."/>
        </authorList>
    </citation>
    <scope>NUCLEOTIDE SEQUENCE [LARGE SCALE GENOMIC DNA]</scope>
    <source>
        <strain evidence="10">TK-2024</strain>
        <tissue evidence="10">Old leaves</tissue>
    </source>
</reference>
<dbReference type="InterPro" id="IPR004827">
    <property type="entry name" value="bZIP"/>
</dbReference>
<evidence type="ECO:0000256" key="6">
    <source>
        <dbReference type="ARBA" id="ARBA00023242"/>
    </source>
</evidence>
<evidence type="ECO:0000256" key="3">
    <source>
        <dbReference type="ARBA" id="ARBA00023015"/>
    </source>
</evidence>
<evidence type="ECO:0000259" key="9">
    <source>
        <dbReference type="PROSITE" id="PS50217"/>
    </source>
</evidence>
<keyword evidence="7" id="KW-0175">Coiled coil</keyword>
<evidence type="ECO:0000256" key="8">
    <source>
        <dbReference type="SAM" id="MobiDB-lite"/>
    </source>
</evidence>